<sequence length="199" mass="23555">MFKIILFLVMIFNYALTYETKIFIANTYIPENFYKYDKEFKQAAKKYNIPMVLLKAISLTENAKYKHDIIGKNKNKTKDYGLMQINSIHLQRFGLKEKDIIKPSVNIDTAARLLHELIQKYGFNWDAIGRYHSANSKYKNIWLHKVMSNLMAIILKDSKKLISMEKFRVMKLASLLVNFNEEHYIQLANTEKYIKNKNL</sequence>
<reference evidence="2 3" key="1">
    <citation type="submission" date="2019-07" db="EMBL/GenBank/DDBJ databases">
        <title>Rapid identification of Enteric Bacteria from Whole Genome Sequences (WGS) using Average Nucleotide Identity (ANI).</title>
        <authorList>
            <person name="Lane C."/>
        </authorList>
    </citation>
    <scope>NUCLEOTIDE SEQUENCE [LARGE SCALE GENOMIC DNA]</scope>
    <source>
        <strain evidence="2 3">2016D-0250</strain>
    </source>
</reference>
<protein>
    <submittedName>
        <fullName evidence="2">Lytic transglycosylase domain-containing protein</fullName>
    </submittedName>
</protein>
<dbReference type="RefSeq" id="WP_147575924.1">
    <property type="nucleotide sequence ID" value="NZ_VOWB01000079.1"/>
</dbReference>
<dbReference type="Gene3D" id="1.10.530.10">
    <property type="match status" value="1"/>
</dbReference>
<dbReference type="Pfam" id="PF01464">
    <property type="entry name" value="SLT"/>
    <property type="match status" value="1"/>
</dbReference>
<comment type="caution">
    <text evidence="2">The sequence shown here is derived from an EMBL/GenBank/DDBJ whole genome shotgun (WGS) entry which is preliminary data.</text>
</comment>
<evidence type="ECO:0000313" key="2">
    <source>
        <dbReference type="EMBL" id="TXE79028.1"/>
    </source>
</evidence>
<name>A0A5C7DYA1_9BACT</name>
<gene>
    <name evidence="2" type="ORF">FPD46_07165</name>
</gene>
<proteinExistence type="predicted"/>
<dbReference type="AlphaFoldDB" id="A0A5C7DYA1"/>
<feature type="domain" description="Transglycosylase SLT" evidence="1">
    <location>
        <begin position="40"/>
        <end position="138"/>
    </location>
</feature>
<evidence type="ECO:0000259" key="1">
    <source>
        <dbReference type="Pfam" id="PF01464"/>
    </source>
</evidence>
<accession>A0A5C7DYA1</accession>
<dbReference type="SUPFAM" id="SSF53955">
    <property type="entry name" value="Lysozyme-like"/>
    <property type="match status" value="1"/>
</dbReference>
<evidence type="ECO:0000313" key="3">
    <source>
        <dbReference type="Proteomes" id="UP000321310"/>
    </source>
</evidence>
<organism evidence="2 3">
    <name type="scientific">Campylobacter peloridis</name>
    <dbReference type="NCBI Taxonomy" id="488546"/>
    <lineage>
        <taxon>Bacteria</taxon>
        <taxon>Pseudomonadati</taxon>
        <taxon>Campylobacterota</taxon>
        <taxon>Epsilonproteobacteria</taxon>
        <taxon>Campylobacterales</taxon>
        <taxon>Campylobacteraceae</taxon>
        <taxon>Campylobacter</taxon>
    </lineage>
</organism>
<dbReference type="InterPro" id="IPR008258">
    <property type="entry name" value="Transglycosylase_SLT_dom_1"/>
</dbReference>
<dbReference type="InterPro" id="IPR023346">
    <property type="entry name" value="Lysozyme-like_dom_sf"/>
</dbReference>
<dbReference type="Proteomes" id="UP000321310">
    <property type="component" value="Unassembled WGS sequence"/>
</dbReference>
<dbReference type="EMBL" id="VOWB01000079">
    <property type="protein sequence ID" value="TXE79028.1"/>
    <property type="molecule type" value="Genomic_DNA"/>
</dbReference>
<dbReference type="CDD" id="cd13400">
    <property type="entry name" value="LT_IagB-like"/>
    <property type="match status" value="1"/>
</dbReference>